<reference evidence="10" key="2">
    <citation type="submission" date="2025-09" db="UniProtKB">
        <authorList>
            <consortium name="Ensembl"/>
        </authorList>
    </citation>
    <scope>IDENTIFICATION</scope>
</reference>
<dbReference type="InterPro" id="IPR001569">
    <property type="entry name" value="Ribosomal_eL37"/>
</dbReference>
<keyword evidence="6 9" id="KW-0694">RNA-binding</keyword>
<evidence type="ECO:0000256" key="2">
    <source>
        <dbReference type="ARBA" id="ARBA00022723"/>
    </source>
</evidence>
<evidence type="ECO:0000313" key="11">
    <source>
        <dbReference type="Proteomes" id="UP000233120"/>
    </source>
</evidence>
<dbReference type="GO" id="GO:0019843">
    <property type="term" value="F:rRNA binding"/>
    <property type="evidence" value="ECO:0007669"/>
    <property type="project" value="UniProtKB-KW"/>
</dbReference>
<evidence type="ECO:0000256" key="6">
    <source>
        <dbReference type="ARBA" id="ARBA00022884"/>
    </source>
</evidence>
<dbReference type="Bgee" id="ENSMNEG00000035875">
    <property type="expression patterns" value="Expressed in spleen and 6 other cell types or tissues"/>
</dbReference>
<dbReference type="GO" id="GO:0003735">
    <property type="term" value="F:structural constituent of ribosome"/>
    <property type="evidence" value="ECO:0007669"/>
    <property type="project" value="InterPro"/>
</dbReference>
<keyword evidence="11" id="KW-1185">Reference proteome</keyword>
<accession>A0A2K6CLY6</accession>
<evidence type="ECO:0000256" key="3">
    <source>
        <dbReference type="ARBA" id="ARBA00022730"/>
    </source>
</evidence>
<keyword evidence="4" id="KW-0863">Zinc-finger</keyword>
<dbReference type="GeneTree" id="ENSGT00390000005254"/>
<dbReference type="InterPro" id="IPR011331">
    <property type="entry name" value="Ribosomal_eL37/eL43"/>
</dbReference>
<dbReference type="Gene3D" id="2.20.25.30">
    <property type="match status" value="1"/>
</dbReference>
<dbReference type="Ensembl" id="ENSMNET00000048951.1">
    <property type="protein sequence ID" value="ENSMNEP00000024681.1"/>
    <property type="gene ID" value="ENSMNEG00000035875.1"/>
</dbReference>
<dbReference type="InterPro" id="IPR018267">
    <property type="entry name" value="Ribosomal_eL37_CS"/>
</dbReference>
<name>A0A2K6CLY6_MACNE</name>
<comment type="similarity">
    <text evidence="1 9">Belongs to the eukaryotic ribosomal protein eL37 family.</text>
</comment>
<proteinExistence type="inferred from homology"/>
<dbReference type="PANTHER" id="PTHR10768:SF0">
    <property type="entry name" value="RIBOSOMAL PROTEIN L37"/>
    <property type="match status" value="1"/>
</dbReference>
<evidence type="ECO:0000256" key="8">
    <source>
        <dbReference type="ARBA" id="ARBA00023274"/>
    </source>
</evidence>
<keyword evidence="7 9" id="KW-0689">Ribosomal protein</keyword>
<dbReference type="GO" id="GO:0006412">
    <property type="term" value="P:translation"/>
    <property type="evidence" value="ECO:0007669"/>
    <property type="project" value="InterPro"/>
</dbReference>
<dbReference type="PROSITE" id="PS01077">
    <property type="entry name" value="RIBOSOMAL_L37E"/>
    <property type="match status" value="1"/>
</dbReference>
<evidence type="ECO:0000256" key="1">
    <source>
        <dbReference type="ARBA" id="ARBA00009805"/>
    </source>
</evidence>
<evidence type="ECO:0000313" key="10">
    <source>
        <dbReference type="Ensembl" id="ENSMNEP00000024681.1"/>
    </source>
</evidence>
<protein>
    <recommendedName>
        <fullName evidence="9">Ribosomal protein L37</fullName>
    </recommendedName>
</protein>
<dbReference type="GO" id="GO:0008270">
    <property type="term" value="F:zinc ion binding"/>
    <property type="evidence" value="ECO:0007669"/>
    <property type="project" value="UniProtKB-KW"/>
</dbReference>
<dbReference type="AlphaFoldDB" id="A0A2K6CLY6"/>
<evidence type="ECO:0000256" key="7">
    <source>
        <dbReference type="ARBA" id="ARBA00022980"/>
    </source>
</evidence>
<dbReference type="InterPro" id="IPR011332">
    <property type="entry name" value="Ribosomal_zn-bd"/>
</dbReference>
<dbReference type="Proteomes" id="UP000233120">
    <property type="component" value="Unassembled WGS sequence"/>
</dbReference>
<dbReference type="Pfam" id="PF01907">
    <property type="entry name" value="Ribosomal_L37e"/>
    <property type="match status" value="1"/>
</dbReference>
<organism evidence="10 11">
    <name type="scientific">Macaca nemestrina</name>
    <name type="common">Pig-tailed macaque</name>
    <dbReference type="NCBI Taxonomy" id="9545"/>
    <lineage>
        <taxon>Eukaryota</taxon>
        <taxon>Metazoa</taxon>
        <taxon>Chordata</taxon>
        <taxon>Craniata</taxon>
        <taxon>Vertebrata</taxon>
        <taxon>Euteleostomi</taxon>
        <taxon>Mammalia</taxon>
        <taxon>Eutheria</taxon>
        <taxon>Euarchontoglires</taxon>
        <taxon>Primates</taxon>
        <taxon>Haplorrhini</taxon>
        <taxon>Catarrhini</taxon>
        <taxon>Cercopithecidae</taxon>
        <taxon>Cercopithecinae</taxon>
        <taxon>Macaca</taxon>
    </lineage>
</organism>
<keyword evidence="2 9" id="KW-0479">Metal-binding</keyword>
<comment type="function">
    <text evidence="9">Component of the large ribosomal subunit. The ribosome is a large ribonucleoprotein complex responsible for the synthesis of proteins in the cell.</text>
</comment>
<keyword evidence="5 9" id="KW-0862">Zinc</keyword>
<dbReference type="GO" id="GO:0022625">
    <property type="term" value="C:cytosolic large ribosomal subunit"/>
    <property type="evidence" value="ECO:0007669"/>
    <property type="project" value="UniProtKB-ARBA"/>
</dbReference>
<evidence type="ECO:0000256" key="4">
    <source>
        <dbReference type="ARBA" id="ARBA00022771"/>
    </source>
</evidence>
<dbReference type="SUPFAM" id="SSF57829">
    <property type="entry name" value="Zn-binding ribosomal proteins"/>
    <property type="match status" value="1"/>
</dbReference>
<reference evidence="10" key="1">
    <citation type="submission" date="2025-08" db="UniProtKB">
        <authorList>
            <consortium name="Ensembl"/>
        </authorList>
    </citation>
    <scope>IDENTIFICATION</scope>
</reference>
<evidence type="ECO:0000256" key="9">
    <source>
        <dbReference type="RuleBase" id="RU000576"/>
    </source>
</evidence>
<dbReference type="PANTHER" id="PTHR10768">
    <property type="entry name" value="60S RIBOSOMAL PROTEIN L37"/>
    <property type="match status" value="1"/>
</dbReference>
<sequence>MTKGTSSFGKRRNKKHTLCRRCGSKAYHLQKSTCGKCGYPARRMDSVKEQHLNPRGQLLQHLVHLKNVND</sequence>
<keyword evidence="8 9" id="KW-0687">Ribonucleoprotein</keyword>
<keyword evidence="3 9" id="KW-0699">rRNA-binding</keyword>
<evidence type="ECO:0000256" key="5">
    <source>
        <dbReference type="ARBA" id="ARBA00022833"/>
    </source>
</evidence>